<protein>
    <submittedName>
        <fullName evidence="1">Uncharacterized protein</fullName>
    </submittedName>
</protein>
<dbReference type="EMBL" id="CP080572">
    <property type="protein sequence ID" value="USG99263.1"/>
    <property type="molecule type" value="Genomic_DNA"/>
</dbReference>
<evidence type="ECO:0000313" key="2">
    <source>
        <dbReference type="Proteomes" id="UP001056425"/>
    </source>
</evidence>
<dbReference type="Proteomes" id="UP001056425">
    <property type="component" value="Chromosome"/>
</dbReference>
<dbReference type="KEGG" id="thei:K1720_06880"/>
<keyword evidence="2" id="KW-1185">Reference proteome</keyword>
<dbReference type="AlphaFoldDB" id="A0A9E7M8W0"/>
<dbReference type="RefSeq" id="WP_251947941.1">
    <property type="nucleotide sequence ID" value="NZ_CP080572.1"/>
</dbReference>
<gene>
    <name evidence="1" type="ORF">K1720_06880</name>
</gene>
<sequence>MVGVIIRGSENVINPHHIKDSDLGLAQEIISAYNKLLEESCIGPCYKYRVDQL</sequence>
<name>A0A9E7M8W0_9EURY</name>
<dbReference type="GeneID" id="72778057"/>
<proteinExistence type="predicted"/>
<evidence type="ECO:0000313" key="1">
    <source>
        <dbReference type="EMBL" id="USG99263.1"/>
    </source>
</evidence>
<accession>A0A9E7M8W0</accession>
<reference evidence="1 2" key="1">
    <citation type="submission" date="2021-08" db="EMBL/GenBank/DDBJ databases">
        <title>Thermococcus onnuriiensis IOH2.</title>
        <authorList>
            <person name="Park Y.-J."/>
        </authorList>
    </citation>
    <scope>NUCLEOTIDE SEQUENCE [LARGE SCALE GENOMIC DNA]</scope>
    <source>
        <strain evidence="1 2">IOH2</strain>
    </source>
</reference>
<organism evidence="1 2">
    <name type="scientific">Thermococcus argininiproducens</name>
    <dbReference type="NCBI Taxonomy" id="2866384"/>
    <lineage>
        <taxon>Archaea</taxon>
        <taxon>Methanobacteriati</taxon>
        <taxon>Methanobacteriota</taxon>
        <taxon>Thermococci</taxon>
        <taxon>Thermococcales</taxon>
        <taxon>Thermococcaceae</taxon>
        <taxon>Thermococcus</taxon>
    </lineage>
</organism>